<protein>
    <submittedName>
        <fullName evidence="2">CATRA system-associated protein</fullName>
    </submittedName>
</protein>
<comment type="caution">
    <text evidence="2">The sequence shown here is derived from an EMBL/GenBank/DDBJ whole genome shotgun (WGS) entry which is preliminary data.</text>
</comment>
<evidence type="ECO:0000313" key="3">
    <source>
        <dbReference type="Proteomes" id="UP001596203"/>
    </source>
</evidence>
<reference evidence="3" key="1">
    <citation type="journal article" date="2019" name="Int. J. Syst. Evol. Microbiol.">
        <title>The Global Catalogue of Microorganisms (GCM) 10K type strain sequencing project: providing services to taxonomists for standard genome sequencing and annotation.</title>
        <authorList>
            <consortium name="The Broad Institute Genomics Platform"/>
            <consortium name="The Broad Institute Genome Sequencing Center for Infectious Disease"/>
            <person name="Wu L."/>
            <person name="Ma J."/>
        </authorList>
    </citation>
    <scope>NUCLEOTIDE SEQUENCE [LARGE SCALE GENOMIC DNA]</scope>
    <source>
        <strain evidence="3">ZS-35-S2</strain>
    </source>
</reference>
<name>A0ABW1KCH8_9ACTN</name>
<keyword evidence="3" id="KW-1185">Reference proteome</keyword>
<dbReference type="Proteomes" id="UP001596203">
    <property type="component" value="Unassembled WGS sequence"/>
</dbReference>
<dbReference type="Pfam" id="PF20271">
    <property type="entry name" value="CATASP"/>
    <property type="match status" value="1"/>
</dbReference>
<dbReference type="RefSeq" id="WP_377425283.1">
    <property type="nucleotide sequence ID" value="NZ_JBHSPR010000020.1"/>
</dbReference>
<organism evidence="2 3">
    <name type="scientific">Plantactinospora solaniradicis</name>
    <dbReference type="NCBI Taxonomy" id="1723736"/>
    <lineage>
        <taxon>Bacteria</taxon>
        <taxon>Bacillati</taxon>
        <taxon>Actinomycetota</taxon>
        <taxon>Actinomycetes</taxon>
        <taxon>Micromonosporales</taxon>
        <taxon>Micromonosporaceae</taxon>
        <taxon>Plantactinospora</taxon>
    </lineage>
</organism>
<sequence>MRNRLDRDLAALQDDLGEPGELRLPPERWAPFMSHLEELVEALGDRDQGRIGQLLQQLGASGARRVRARIDDPRDVNAPEPFRARLAELVPVIADRARSGTKPRVEPER</sequence>
<evidence type="ECO:0000313" key="2">
    <source>
        <dbReference type="EMBL" id="MFC6019361.1"/>
    </source>
</evidence>
<dbReference type="EMBL" id="JBHSPR010000020">
    <property type="protein sequence ID" value="MFC6019361.1"/>
    <property type="molecule type" value="Genomic_DNA"/>
</dbReference>
<feature type="domain" description="CATRA-Associated Small Protein" evidence="1">
    <location>
        <begin position="21"/>
        <end position="90"/>
    </location>
</feature>
<accession>A0ABW1KCH8</accession>
<gene>
    <name evidence="2" type="ORF">ACFP2T_24535</name>
</gene>
<dbReference type="InterPro" id="IPR046924">
    <property type="entry name" value="CATASP"/>
</dbReference>
<evidence type="ECO:0000259" key="1">
    <source>
        <dbReference type="Pfam" id="PF20271"/>
    </source>
</evidence>
<proteinExistence type="predicted"/>